<evidence type="ECO:0000256" key="2">
    <source>
        <dbReference type="ARBA" id="ARBA00009784"/>
    </source>
</evidence>
<dbReference type="Proteomes" id="UP000321085">
    <property type="component" value="Unassembled WGS sequence"/>
</dbReference>
<feature type="transmembrane region" description="Helical" evidence="7">
    <location>
        <begin position="6"/>
        <end position="29"/>
    </location>
</feature>
<comment type="caution">
    <text evidence="8">The sequence shown here is derived from an EMBL/GenBank/DDBJ whole genome shotgun (WGS) entry which is preliminary data.</text>
</comment>
<dbReference type="InterPro" id="IPR002771">
    <property type="entry name" value="Multi_antbiot-R_MarC"/>
</dbReference>
<dbReference type="PANTHER" id="PTHR33508">
    <property type="entry name" value="UPF0056 MEMBRANE PROTEIN YHCE"/>
    <property type="match status" value="1"/>
</dbReference>
<feature type="transmembrane region" description="Helical" evidence="7">
    <location>
        <begin position="41"/>
        <end position="60"/>
    </location>
</feature>
<keyword evidence="6 7" id="KW-0472">Membrane</keyword>
<feature type="transmembrane region" description="Helical" evidence="7">
    <location>
        <begin position="114"/>
        <end position="138"/>
    </location>
</feature>
<dbReference type="NCBIfam" id="TIGR00427">
    <property type="entry name" value="NAAT family transporter"/>
    <property type="match status" value="1"/>
</dbReference>
<dbReference type="RefSeq" id="WP_114186223.1">
    <property type="nucleotide sequence ID" value="NZ_BJYU01000099.1"/>
</dbReference>
<feature type="transmembrane region" description="Helical" evidence="7">
    <location>
        <begin position="144"/>
        <end position="168"/>
    </location>
</feature>
<feature type="transmembrane region" description="Helical" evidence="7">
    <location>
        <begin position="180"/>
        <end position="200"/>
    </location>
</feature>
<evidence type="ECO:0000256" key="3">
    <source>
        <dbReference type="ARBA" id="ARBA00022475"/>
    </source>
</evidence>
<accession>A0A512BZR2</accession>
<sequence>MLFDYVSAALVTLMVTLDPVALAPIFVSLTRGMNADERKRVALRASVIAFGILTFFGLGGELLLRLLGVGLPAFRISGGLLLFWIAFEMVFERRNERKQHTADIAITEDHIRNVAAFPLAIPLMAGPGAITATILLAGRADGNVLLLSSLITLIALGIASCFVVFMVAERVARMLGVTGNVVLSRLLGVILAGLAVQFIINGVEALLRSPTP</sequence>
<comment type="similarity">
    <text evidence="2 7">Belongs to the UPF0056 (MarC) family.</text>
</comment>
<dbReference type="AlphaFoldDB" id="A0A512BZR2"/>
<evidence type="ECO:0000256" key="7">
    <source>
        <dbReference type="RuleBase" id="RU362048"/>
    </source>
</evidence>
<organism evidence="8 9">
    <name type="scientific">Microvirga aerophila</name>
    <dbReference type="NCBI Taxonomy" id="670291"/>
    <lineage>
        <taxon>Bacteria</taxon>
        <taxon>Pseudomonadati</taxon>
        <taxon>Pseudomonadota</taxon>
        <taxon>Alphaproteobacteria</taxon>
        <taxon>Hyphomicrobiales</taxon>
        <taxon>Methylobacteriaceae</taxon>
        <taxon>Microvirga</taxon>
    </lineage>
</organism>
<comment type="subcellular location">
    <subcellularLocation>
        <location evidence="1 7">Cell membrane</location>
        <topology evidence="1 7">Multi-pass membrane protein</topology>
    </subcellularLocation>
</comment>
<reference evidence="8 9" key="1">
    <citation type="submission" date="2019-07" db="EMBL/GenBank/DDBJ databases">
        <title>Whole genome shotgun sequence of Microvirga aerophila NBRC 106136.</title>
        <authorList>
            <person name="Hosoyama A."/>
            <person name="Uohara A."/>
            <person name="Ohji S."/>
            <person name="Ichikawa N."/>
        </authorList>
    </citation>
    <scope>NUCLEOTIDE SEQUENCE [LARGE SCALE GENOMIC DNA]</scope>
    <source>
        <strain evidence="8 9">NBRC 106136</strain>
    </source>
</reference>
<evidence type="ECO:0000313" key="9">
    <source>
        <dbReference type="Proteomes" id="UP000321085"/>
    </source>
</evidence>
<keyword evidence="9" id="KW-1185">Reference proteome</keyword>
<dbReference type="OrthoDB" id="21094at2"/>
<name>A0A512BZR2_9HYPH</name>
<dbReference type="PANTHER" id="PTHR33508:SF1">
    <property type="entry name" value="UPF0056 MEMBRANE PROTEIN YHCE"/>
    <property type="match status" value="1"/>
</dbReference>
<evidence type="ECO:0000256" key="4">
    <source>
        <dbReference type="ARBA" id="ARBA00022692"/>
    </source>
</evidence>
<proteinExistence type="inferred from homology"/>
<protein>
    <recommendedName>
        <fullName evidence="7">UPF0056 membrane protein</fullName>
    </recommendedName>
</protein>
<keyword evidence="5 7" id="KW-1133">Transmembrane helix</keyword>
<evidence type="ECO:0000256" key="5">
    <source>
        <dbReference type="ARBA" id="ARBA00022989"/>
    </source>
</evidence>
<evidence type="ECO:0000256" key="1">
    <source>
        <dbReference type="ARBA" id="ARBA00004651"/>
    </source>
</evidence>
<evidence type="ECO:0000256" key="6">
    <source>
        <dbReference type="ARBA" id="ARBA00023136"/>
    </source>
</evidence>
<evidence type="ECO:0000313" key="8">
    <source>
        <dbReference type="EMBL" id="GEO17307.1"/>
    </source>
</evidence>
<dbReference type="GO" id="GO:0005886">
    <property type="term" value="C:plasma membrane"/>
    <property type="evidence" value="ECO:0007669"/>
    <property type="project" value="UniProtKB-SubCell"/>
</dbReference>
<dbReference type="Pfam" id="PF01914">
    <property type="entry name" value="MarC"/>
    <property type="match status" value="1"/>
</dbReference>
<dbReference type="EMBL" id="BJYU01000099">
    <property type="protein sequence ID" value="GEO17307.1"/>
    <property type="molecule type" value="Genomic_DNA"/>
</dbReference>
<gene>
    <name evidence="8" type="ORF">MAE02_50030</name>
</gene>
<feature type="transmembrane region" description="Helical" evidence="7">
    <location>
        <begin position="66"/>
        <end position="87"/>
    </location>
</feature>
<keyword evidence="4 7" id="KW-0812">Transmembrane</keyword>
<keyword evidence="3" id="KW-1003">Cell membrane</keyword>